<evidence type="ECO:0000313" key="3">
    <source>
        <dbReference type="Proteomes" id="UP000010411"/>
    </source>
</evidence>
<accession>L1L2A8</accession>
<sequence>GTTDQGLRDHQALALSPGDRPVALHDGVQPHRHPLDVLGETRHLGRRHRLLRSERLGTADDVKDRPGERLGVLEHHTALTAHGGLVECAQVLAVVQHAARDRFVEADEQPEQSGLSTTARPHDGHELARLDVERHVVQDQRAVVGVPERQTAGLDRAGQDPGPGARRAHLGGRVQHRLDLLEQRQYGHRRHERAGELGDGRQQHGHRGVEGEEVRRRHRAARRARQQHEHQQGAQGQIHRAQHRVEVLDAADLLLELPAARELARPGRVRVVLGRRHPQLGQTAQGLERLVVQLVAQHHQTALPAHLPQTEPEEHRPHDHEHADRGQRHRHAVPEQQPQVHGPDGHRLGDHRTDPGEGAADRTDAHGRAGEFAGGTGGEELGRQPQQAVPDGRLESRLDTALKTQDRQVLEQQERRRHHAREHHGHTGLHDQVLLGLRHVLTEDLARHDRDQ</sequence>
<name>L1L2A8_9ACTN</name>
<dbReference type="AlphaFoldDB" id="L1L2A8"/>
<dbReference type="EMBL" id="AEJC01000166">
    <property type="protein sequence ID" value="EKX67206.1"/>
    <property type="molecule type" value="Genomic_DNA"/>
</dbReference>
<dbReference type="Proteomes" id="UP000010411">
    <property type="component" value="Unassembled WGS sequence"/>
</dbReference>
<reference evidence="2 3" key="1">
    <citation type="submission" date="2012-11" db="EMBL/GenBank/DDBJ databases">
        <authorList>
            <person name="Huguet-Tapia J.C."/>
            <person name="Durkin A.S."/>
            <person name="Pettis G.S."/>
            <person name="Badger J.H."/>
        </authorList>
    </citation>
    <scope>NUCLEOTIDE SEQUENCE [LARGE SCALE GENOMIC DNA]</scope>
    <source>
        <strain evidence="2 3">91-03</strain>
    </source>
</reference>
<keyword evidence="3" id="KW-1185">Reference proteome</keyword>
<evidence type="ECO:0000256" key="1">
    <source>
        <dbReference type="SAM" id="MobiDB-lite"/>
    </source>
</evidence>
<feature type="compositionally biased region" description="Basic residues" evidence="1">
    <location>
        <begin position="216"/>
        <end position="225"/>
    </location>
</feature>
<proteinExistence type="predicted"/>
<feature type="region of interest" description="Disordered" evidence="1">
    <location>
        <begin position="153"/>
        <end position="172"/>
    </location>
</feature>
<feature type="compositionally biased region" description="Basic and acidic residues" evidence="1">
    <location>
        <begin position="193"/>
        <end position="215"/>
    </location>
</feature>
<gene>
    <name evidence="2" type="ORF">STRIP9103_08944</name>
</gene>
<feature type="region of interest" description="Disordered" evidence="1">
    <location>
        <begin position="187"/>
        <end position="240"/>
    </location>
</feature>
<feature type="compositionally biased region" description="Basic and acidic residues" evidence="1">
    <location>
        <begin position="312"/>
        <end position="326"/>
    </location>
</feature>
<feature type="compositionally biased region" description="Basic and acidic residues" evidence="1">
    <location>
        <begin position="392"/>
        <end position="414"/>
    </location>
</feature>
<feature type="compositionally biased region" description="Basic and acidic residues" evidence="1">
    <location>
        <begin position="343"/>
        <end position="369"/>
    </location>
</feature>
<evidence type="ECO:0000313" key="2">
    <source>
        <dbReference type="EMBL" id="EKX67206.1"/>
    </source>
</evidence>
<feature type="region of interest" description="Disordered" evidence="1">
    <location>
        <begin position="305"/>
        <end position="429"/>
    </location>
</feature>
<organism evidence="2 3">
    <name type="scientific">Streptomyces ipomoeae 91-03</name>
    <dbReference type="NCBI Taxonomy" id="698759"/>
    <lineage>
        <taxon>Bacteria</taxon>
        <taxon>Bacillati</taxon>
        <taxon>Actinomycetota</taxon>
        <taxon>Actinomycetes</taxon>
        <taxon>Kitasatosporales</taxon>
        <taxon>Streptomycetaceae</taxon>
        <taxon>Streptomyces</taxon>
    </lineage>
</organism>
<comment type="caution">
    <text evidence="2">The sequence shown here is derived from an EMBL/GenBank/DDBJ whole genome shotgun (WGS) entry which is preliminary data.</text>
</comment>
<feature type="non-terminal residue" evidence="2">
    <location>
        <position position="1"/>
    </location>
</feature>
<feature type="compositionally biased region" description="Basic residues" evidence="1">
    <location>
        <begin position="415"/>
        <end position="427"/>
    </location>
</feature>
<protein>
    <submittedName>
        <fullName evidence="2">Uncharacterized protein</fullName>
    </submittedName>
</protein>